<evidence type="ECO:0000256" key="2">
    <source>
        <dbReference type="ARBA" id="ARBA00022723"/>
    </source>
</evidence>
<evidence type="ECO:0000256" key="4">
    <source>
        <dbReference type="ARBA" id="ARBA00023002"/>
    </source>
</evidence>
<dbReference type="OrthoDB" id="10259408at2759"/>
<evidence type="ECO:0000256" key="3">
    <source>
        <dbReference type="ARBA" id="ARBA00022964"/>
    </source>
</evidence>
<name>A0A9K3PHH9_9STRA</name>
<evidence type="ECO:0000256" key="5">
    <source>
        <dbReference type="ARBA" id="ARBA00023004"/>
    </source>
</evidence>
<reference evidence="8" key="2">
    <citation type="submission" date="2021-04" db="EMBL/GenBank/DDBJ databases">
        <authorList>
            <person name="Podell S."/>
        </authorList>
    </citation>
    <scope>NUCLEOTIDE SEQUENCE</scope>
    <source>
        <strain evidence="8">Hildebrandi</strain>
    </source>
</reference>
<proteinExistence type="predicted"/>
<dbReference type="InterPro" id="IPR045054">
    <property type="entry name" value="P4HA-like"/>
</dbReference>
<dbReference type="PANTHER" id="PTHR10869:SF233">
    <property type="entry name" value="FE2OG DIOXYGENASE DOMAIN-CONTAINING PROTEIN"/>
    <property type="match status" value="1"/>
</dbReference>
<dbReference type="Pfam" id="PF13640">
    <property type="entry name" value="2OG-FeII_Oxy_3"/>
    <property type="match status" value="1"/>
</dbReference>
<dbReference type="Proteomes" id="UP000693970">
    <property type="component" value="Unassembled WGS sequence"/>
</dbReference>
<keyword evidence="6" id="KW-0472">Membrane</keyword>
<dbReference type="InterPro" id="IPR044862">
    <property type="entry name" value="Pro_4_hyd_alph_FE2OG_OXY"/>
</dbReference>
<keyword evidence="2" id="KW-0479">Metal-binding</keyword>
<keyword evidence="6" id="KW-0812">Transmembrane</keyword>
<comment type="cofactor">
    <cofactor evidence="1">
        <name>L-ascorbate</name>
        <dbReference type="ChEBI" id="CHEBI:38290"/>
    </cofactor>
</comment>
<dbReference type="GO" id="GO:0005783">
    <property type="term" value="C:endoplasmic reticulum"/>
    <property type="evidence" value="ECO:0007669"/>
    <property type="project" value="TreeGrafter"/>
</dbReference>
<evidence type="ECO:0000259" key="7">
    <source>
        <dbReference type="PROSITE" id="PS51471"/>
    </source>
</evidence>
<evidence type="ECO:0000256" key="1">
    <source>
        <dbReference type="ARBA" id="ARBA00001961"/>
    </source>
</evidence>
<dbReference type="GO" id="GO:0031418">
    <property type="term" value="F:L-ascorbic acid binding"/>
    <property type="evidence" value="ECO:0007669"/>
    <property type="project" value="InterPro"/>
</dbReference>
<dbReference type="PANTHER" id="PTHR10869">
    <property type="entry name" value="PROLYL 4-HYDROXYLASE ALPHA SUBUNIT"/>
    <property type="match status" value="1"/>
</dbReference>
<sequence>MTNSRRKGKRERGRSLTVRKNATNAREWRRNHITASKSNLKWWWERLAIFGWSYAALAASTMLLGLSFVVWLHMDRDVGVTTKPAPTKVSNIDEMQHLSTWSKTLSWLDLGQWLGYTAASNSWSLLRDCWIDESAIPALLPGDLNKLFEGIAANYSNTSQHRSRYTATVHSSPNHTSGSLPWILTLENFLSDDECDALIKLGNDQGFQRSMDVGQPFKADNESLGKITERRTSASAWCTSKSGCRNGDVPSHVHQRISDLLAIPNENSEDLQILRYNVGQFYKLHHDYIPHQRTRLCGPRILTMFMYLSDVAAGGETQFPFNLRFRDMNVTIKPKKGTALLFPNVIDSNPTEADFRTRHAALPVIEGTKYAANAWIHLYDYQKAISIGCN</sequence>
<dbReference type="GO" id="GO:0005506">
    <property type="term" value="F:iron ion binding"/>
    <property type="evidence" value="ECO:0007669"/>
    <property type="project" value="InterPro"/>
</dbReference>
<evidence type="ECO:0000256" key="6">
    <source>
        <dbReference type="SAM" id="Phobius"/>
    </source>
</evidence>
<comment type="caution">
    <text evidence="8">The sequence shown here is derived from an EMBL/GenBank/DDBJ whole genome shotgun (WGS) entry which is preliminary data.</text>
</comment>
<protein>
    <submittedName>
        <fullName evidence="8">2OG-Fe(II) oxygenase superfamily-domain containing protein</fullName>
    </submittedName>
</protein>
<keyword evidence="5" id="KW-0408">Iron</keyword>
<organism evidence="8 9">
    <name type="scientific">Nitzschia inconspicua</name>
    <dbReference type="NCBI Taxonomy" id="303405"/>
    <lineage>
        <taxon>Eukaryota</taxon>
        <taxon>Sar</taxon>
        <taxon>Stramenopiles</taxon>
        <taxon>Ochrophyta</taxon>
        <taxon>Bacillariophyta</taxon>
        <taxon>Bacillariophyceae</taxon>
        <taxon>Bacillariophycidae</taxon>
        <taxon>Bacillariales</taxon>
        <taxon>Bacillariaceae</taxon>
        <taxon>Nitzschia</taxon>
    </lineage>
</organism>
<dbReference type="PROSITE" id="PS51471">
    <property type="entry name" value="FE2OG_OXY"/>
    <property type="match status" value="1"/>
</dbReference>
<accession>A0A9K3PHH9</accession>
<keyword evidence="4" id="KW-0560">Oxidoreductase</keyword>
<dbReference type="AlphaFoldDB" id="A0A9K3PHH9"/>
<evidence type="ECO:0000313" key="8">
    <source>
        <dbReference type="EMBL" id="KAG7347578.1"/>
    </source>
</evidence>
<reference evidence="8" key="1">
    <citation type="journal article" date="2021" name="Sci. Rep.">
        <title>Diploid genomic architecture of Nitzschia inconspicua, an elite biomass production diatom.</title>
        <authorList>
            <person name="Oliver A."/>
            <person name="Podell S."/>
            <person name="Pinowska A."/>
            <person name="Traller J.C."/>
            <person name="Smith S.R."/>
            <person name="McClure R."/>
            <person name="Beliaev A."/>
            <person name="Bohutskyi P."/>
            <person name="Hill E.A."/>
            <person name="Rabines A."/>
            <person name="Zheng H."/>
            <person name="Allen L.Z."/>
            <person name="Kuo A."/>
            <person name="Grigoriev I.V."/>
            <person name="Allen A.E."/>
            <person name="Hazlebeck D."/>
            <person name="Allen E.E."/>
        </authorList>
    </citation>
    <scope>NUCLEOTIDE SEQUENCE</scope>
    <source>
        <strain evidence="8">Hildebrandi</strain>
    </source>
</reference>
<keyword evidence="9" id="KW-1185">Reference proteome</keyword>
<dbReference type="SMART" id="SM00702">
    <property type="entry name" value="P4Hc"/>
    <property type="match status" value="1"/>
</dbReference>
<dbReference type="InterPro" id="IPR005123">
    <property type="entry name" value="Oxoglu/Fe-dep_dioxygenase_dom"/>
</dbReference>
<dbReference type="GO" id="GO:0004656">
    <property type="term" value="F:procollagen-proline 4-dioxygenase activity"/>
    <property type="evidence" value="ECO:0007669"/>
    <property type="project" value="TreeGrafter"/>
</dbReference>
<gene>
    <name evidence="8" type="ORF">IV203_016283</name>
</gene>
<keyword evidence="3" id="KW-0223">Dioxygenase</keyword>
<keyword evidence="6" id="KW-1133">Transmembrane helix</keyword>
<feature type="domain" description="Fe2OG dioxygenase" evidence="7">
    <location>
        <begin position="267"/>
        <end position="378"/>
    </location>
</feature>
<dbReference type="InterPro" id="IPR006620">
    <property type="entry name" value="Pro_4_hyd_alph"/>
</dbReference>
<feature type="transmembrane region" description="Helical" evidence="6">
    <location>
        <begin position="47"/>
        <end position="74"/>
    </location>
</feature>
<dbReference type="EMBL" id="JAGRRH010000020">
    <property type="protein sequence ID" value="KAG7347578.1"/>
    <property type="molecule type" value="Genomic_DNA"/>
</dbReference>
<evidence type="ECO:0000313" key="9">
    <source>
        <dbReference type="Proteomes" id="UP000693970"/>
    </source>
</evidence>